<name>A0ABR8E5W4_9NOSO</name>
<keyword evidence="2" id="KW-1185">Reference proteome</keyword>
<gene>
    <name evidence="1" type="ORF">H6G97_43865</name>
</gene>
<keyword evidence="1" id="KW-0255">Endonuclease</keyword>
<comment type="caution">
    <text evidence="1">The sequence shown here is derived from an EMBL/GenBank/DDBJ whole genome shotgun (WGS) entry which is preliminary data.</text>
</comment>
<dbReference type="RefSeq" id="WP_190946698.1">
    <property type="nucleotide sequence ID" value="NZ_JACJSI010000351.1"/>
</dbReference>
<evidence type="ECO:0000313" key="2">
    <source>
        <dbReference type="Proteomes" id="UP000623440"/>
    </source>
</evidence>
<keyword evidence="1" id="KW-0540">Nuclease</keyword>
<reference evidence="1 2" key="1">
    <citation type="journal article" date="2020" name="ISME J.">
        <title>Comparative genomics reveals insights into cyanobacterial evolution and habitat adaptation.</title>
        <authorList>
            <person name="Chen M.Y."/>
            <person name="Teng W.K."/>
            <person name="Zhao L."/>
            <person name="Hu C.X."/>
            <person name="Zhou Y.K."/>
            <person name="Han B.P."/>
            <person name="Song L.R."/>
            <person name="Shu W.S."/>
        </authorList>
    </citation>
    <scope>NUCLEOTIDE SEQUENCE [LARGE SCALE GENOMIC DNA]</scope>
    <source>
        <strain evidence="1 2">FACHB-838</strain>
    </source>
</reference>
<sequence length="166" mass="19194">MLLLIKWQNNILGERFFPLKSHNAADEQTEALGDVEITLVDDQKVITSYEMKTRRVTVEDIDRALQKINGTGKRVDNYIFITTDVIEEGIREYALSMYDRTSGIEIVVLDCISFVRHFLHLFHRLRSQFLEAYQQLVLAEPDSAISQPLKEAFLALRQTAESAREF</sequence>
<protein>
    <submittedName>
        <fullName evidence="1">Restriction endonuclease, SacI family</fullName>
    </submittedName>
</protein>
<proteinExistence type="predicted"/>
<dbReference type="Proteomes" id="UP000623440">
    <property type="component" value="Unassembled WGS sequence"/>
</dbReference>
<dbReference type="EMBL" id="JACJSI010000351">
    <property type="protein sequence ID" value="MBD2535905.1"/>
    <property type="molecule type" value="Genomic_DNA"/>
</dbReference>
<organism evidence="1 2">
    <name type="scientific">Nostoc flagelliforme FACHB-838</name>
    <dbReference type="NCBI Taxonomy" id="2692904"/>
    <lineage>
        <taxon>Bacteria</taxon>
        <taxon>Bacillati</taxon>
        <taxon>Cyanobacteriota</taxon>
        <taxon>Cyanophyceae</taxon>
        <taxon>Nostocales</taxon>
        <taxon>Nostocaceae</taxon>
        <taxon>Nostoc</taxon>
    </lineage>
</organism>
<accession>A0ABR8E5W4</accession>
<evidence type="ECO:0000313" key="1">
    <source>
        <dbReference type="EMBL" id="MBD2535905.1"/>
    </source>
</evidence>
<dbReference type="GO" id="GO:0004519">
    <property type="term" value="F:endonuclease activity"/>
    <property type="evidence" value="ECO:0007669"/>
    <property type="project" value="UniProtKB-KW"/>
</dbReference>
<keyword evidence="1" id="KW-0378">Hydrolase</keyword>